<dbReference type="GO" id="GO:0005886">
    <property type="term" value="C:plasma membrane"/>
    <property type="evidence" value="ECO:0007669"/>
    <property type="project" value="UniProtKB-SubCell"/>
</dbReference>
<dbReference type="Pfam" id="PF07690">
    <property type="entry name" value="MFS_1"/>
    <property type="match status" value="1"/>
</dbReference>
<dbReference type="InterPro" id="IPR036259">
    <property type="entry name" value="MFS_trans_sf"/>
</dbReference>
<feature type="transmembrane region" description="Helical" evidence="6">
    <location>
        <begin position="51"/>
        <end position="72"/>
    </location>
</feature>
<feature type="transmembrane region" description="Helical" evidence="6">
    <location>
        <begin position="372"/>
        <end position="390"/>
    </location>
</feature>
<feature type="transmembrane region" description="Helical" evidence="6">
    <location>
        <begin position="18"/>
        <end position="39"/>
    </location>
</feature>
<organism evidence="8">
    <name type="scientific">Paenibacillus ihbetae</name>
    <dbReference type="NCBI Taxonomy" id="1870820"/>
    <lineage>
        <taxon>Bacteria</taxon>
        <taxon>Bacillati</taxon>
        <taxon>Bacillota</taxon>
        <taxon>Bacilli</taxon>
        <taxon>Bacillales</taxon>
        <taxon>Paenibacillaceae</taxon>
        <taxon>Paenibacillus</taxon>
    </lineage>
</organism>
<dbReference type="AlphaFoldDB" id="A0A1B2E1D1"/>
<evidence type="ECO:0000256" key="4">
    <source>
        <dbReference type="ARBA" id="ARBA00022989"/>
    </source>
</evidence>
<feature type="domain" description="Major facilitator superfamily (MFS) profile" evidence="7">
    <location>
        <begin position="17"/>
        <end position="395"/>
    </location>
</feature>
<evidence type="ECO:0000256" key="2">
    <source>
        <dbReference type="ARBA" id="ARBA00022448"/>
    </source>
</evidence>
<dbReference type="GO" id="GO:0022857">
    <property type="term" value="F:transmembrane transporter activity"/>
    <property type="evidence" value="ECO:0007669"/>
    <property type="project" value="InterPro"/>
</dbReference>
<keyword evidence="4 6" id="KW-1133">Transmembrane helix</keyword>
<feature type="transmembrane region" description="Helical" evidence="6">
    <location>
        <begin position="146"/>
        <end position="165"/>
    </location>
</feature>
<feature type="transmembrane region" description="Helical" evidence="6">
    <location>
        <begin position="340"/>
        <end position="360"/>
    </location>
</feature>
<feature type="transmembrane region" description="Helical" evidence="6">
    <location>
        <begin position="282"/>
        <end position="301"/>
    </location>
</feature>
<evidence type="ECO:0000256" key="3">
    <source>
        <dbReference type="ARBA" id="ARBA00022692"/>
    </source>
</evidence>
<gene>
    <name evidence="8" type="ORF">BBD41_15190</name>
</gene>
<evidence type="ECO:0000259" key="7">
    <source>
        <dbReference type="PROSITE" id="PS50850"/>
    </source>
</evidence>
<dbReference type="PANTHER" id="PTHR23531">
    <property type="entry name" value="QUINOLENE RESISTANCE PROTEIN NORA"/>
    <property type="match status" value="1"/>
</dbReference>
<comment type="subcellular location">
    <subcellularLocation>
        <location evidence="1">Cell membrane</location>
        <topology evidence="1">Multi-pass membrane protein</topology>
    </subcellularLocation>
</comment>
<dbReference type="SUPFAM" id="SSF103473">
    <property type="entry name" value="MFS general substrate transporter"/>
    <property type="match status" value="1"/>
</dbReference>
<accession>A0A1B2E1D1</accession>
<evidence type="ECO:0000313" key="8">
    <source>
        <dbReference type="EMBL" id="ANY73814.1"/>
    </source>
</evidence>
<dbReference type="KEGG" id="pib:BBD41_15190"/>
<proteinExistence type="predicted"/>
<keyword evidence="3 6" id="KW-0812">Transmembrane</keyword>
<feature type="transmembrane region" description="Helical" evidence="6">
    <location>
        <begin position="117"/>
        <end position="134"/>
    </location>
</feature>
<feature type="transmembrane region" description="Helical" evidence="6">
    <location>
        <begin position="84"/>
        <end position="111"/>
    </location>
</feature>
<feature type="transmembrane region" description="Helical" evidence="6">
    <location>
        <begin position="252"/>
        <end position="270"/>
    </location>
</feature>
<dbReference type="PANTHER" id="PTHR23531:SF2">
    <property type="entry name" value="PERMEASE"/>
    <property type="match status" value="1"/>
</dbReference>
<dbReference type="InterPro" id="IPR020846">
    <property type="entry name" value="MFS_dom"/>
</dbReference>
<feature type="transmembrane region" description="Helical" evidence="6">
    <location>
        <begin position="219"/>
        <end position="240"/>
    </location>
</feature>
<dbReference type="InterPro" id="IPR011701">
    <property type="entry name" value="MFS"/>
</dbReference>
<sequence>MINLQQENSRDRLWSKDFLIVFGVNFLLFLCFYLLVVIMPTYAAEEFHASTGMAGFASSIFVVGALIGRLIGGSIIERVGRRPLLLTGLVSFSVLIGLYFIINSLAVLLIVRFLHGLAFALASTATGTIAASLIPNSRRGEGTGYYGVSIIIASAIGPFIGLMILEHASMTGNFVLCAILGVLSLISSLCMRIPKLVLTAEQQREMKGLRLSNFIELKALPISIISFVMGFGYSSILSYLKIFAGEIGLVEAATYFFIVYAIVVILSRPFTGRWFDHRGANIVMYPAIVSFAIGILLLGLAHHGITLLLSAVFVGLGYGTTQSSSQALAIKRSPAHRIGLATSTFYIFVDVGIGFGPLLLGFLTPLAGFRGMYMTIAVLLALSVILYYFLVGKQESREKEARTAA</sequence>
<keyword evidence="2" id="KW-0813">Transport</keyword>
<dbReference type="PROSITE" id="PS50850">
    <property type="entry name" value="MFS"/>
    <property type="match status" value="1"/>
</dbReference>
<evidence type="ECO:0000256" key="1">
    <source>
        <dbReference type="ARBA" id="ARBA00004651"/>
    </source>
</evidence>
<dbReference type="Gene3D" id="1.20.1250.20">
    <property type="entry name" value="MFS general substrate transporter like domains"/>
    <property type="match status" value="2"/>
</dbReference>
<feature type="transmembrane region" description="Helical" evidence="6">
    <location>
        <begin position="171"/>
        <end position="198"/>
    </location>
</feature>
<dbReference type="CDD" id="cd17489">
    <property type="entry name" value="MFS_YfcJ_like"/>
    <property type="match status" value="1"/>
</dbReference>
<evidence type="ECO:0000256" key="6">
    <source>
        <dbReference type="SAM" id="Phobius"/>
    </source>
</evidence>
<protein>
    <submittedName>
        <fullName evidence="8">Multidrug MFS transporter</fullName>
    </submittedName>
</protein>
<keyword evidence="5 6" id="KW-0472">Membrane</keyword>
<dbReference type="RefSeq" id="WP_167392977.1">
    <property type="nucleotide sequence ID" value="NZ_CP016809.1"/>
</dbReference>
<dbReference type="InterPro" id="IPR052714">
    <property type="entry name" value="MFS_Exporter"/>
</dbReference>
<dbReference type="EMBL" id="CP016809">
    <property type="protein sequence ID" value="ANY73814.1"/>
    <property type="molecule type" value="Genomic_DNA"/>
</dbReference>
<feature type="transmembrane region" description="Helical" evidence="6">
    <location>
        <begin position="307"/>
        <end position="328"/>
    </location>
</feature>
<evidence type="ECO:0000256" key="5">
    <source>
        <dbReference type="ARBA" id="ARBA00023136"/>
    </source>
</evidence>
<reference evidence="8" key="1">
    <citation type="submission" date="2016-08" db="EMBL/GenBank/DDBJ databases">
        <title>Complete Genome Seqeunce of Paenibacillus sp. nov. IHBB 9852 from high altitute lake of Indian trans-Himalayas.</title>
        <authorList>
            <person name="Kiran S."/>
            <person name="Swarnkar M.K."/>
            <person name="Rana A."/>
            <person name="Tewari R."/>
            <person name="Gulati A."/>
        </authorList>
    </citation>
    <scope>NUCLEOTIDE SEQUENCE [LARGE SCALE GENOMIC DNA]</scope>
    <source>
        <strain evidence="8">IHBB 9852</strain>
    </source>
</reference>
<name>A0A1B2E1D1_9BACL</name>